<evidence type="ECO:0000256" key="1">
    <source>
        <dbReference type="ARBA" id="ARBA00008894"/>
    </source>
</evidence>
<keyword evidence="2" id="KW-0433">Leucine-rich repeat</keyword>
<dbReference type="OrthoDB" id="670616at2759"/>
<name>A0A6G1BP06_9ORYZ</name>
<dbReference type="EMBL" id="SPHZ02000012">
    <property type="protein sequence ID" value="KAF0889572.1"/>
    <property type="molecule type" value="Genomic_DNA"/>
</dbReference>
<organism evidence="7 8">
    <name type="scientific">Oryza meyeriana var. granulata</name>
    <dbReference type="NCBI Taxonomy" id="110450"/>
    <lineage>
        <taxon>Eukaryota</taxon>
        <taxon>Viridiplantae</taxon>
        <taxon>Streptophyta</taxon>
        <taxon>Embryophyta</taxon>
        <taxon>Tracheophyta</taxon>
        <taxon>Spermatophyta</taxon>
        <taxon>Magnoliopsida</taxon>
        <taxon>Liliopsida</taxon>
        <taxon>Poales</taxon>
        <taxon>Poaceae</taxon>
        <taxon>BOP clade</taxon>
        <taxon>Oryzoideae</taxon>
        <taxon>Oryzeae</taxon>
        <taxon>Oryzinae</taxon>
        <taxon>Oryza</taxon>
        <taxon>Oryza meyeriana</taxon>
    </lineage>
</organism>
<dbReference type="Proteomes" id="UP000479710">
    <property type="component" value="Unassembled WGS sequence"/>
</dbReference>
<evidence type="ECO:0000313" key="7">
    <source>
        <dbReference type="EMBL" id="KAF0889572.1"/>
    </source>
</evidence>
<reference evidence="7 8" key="1">
    <citation type="submission" date="2019-11" db="EMBL/GenBank/DDBJ databases">
        <title>Whole genome sequence of Oryza granulata.</title>
        <authorList>
            <person name="Li W."/>
        </authorList>
    </citation>
    <scope>NUCLEOTIDE SEQUENCE [LARGE SCALE GENOMIC DNA]</scope>
    <source>
        <strain evidence="8">cv. Menghai</strain>
        <tissue evidence="7">Leaf</tissue>
    </source>
</reference>
<dbReference type="GO" id="GO:0006952">
    <property type="term" value="P:defense response"/>
    <property type="evidence" value="ECO:0007669"/>
    <property type="project" value="UniProtKB-KW"/>
</dbReference>
<evidence type="ECO:0000259" key="6">
    <source>
        <dbReference type="Pfam" id="PF18052"/>
    </source>
</evidence>
<dbReference type="InterPro" id="IPR041118">
    <property type="entry name" value="Rx_N"/>
</dbReference>
<evidence type="ECO:0000256" key="3">
    <source>
        <dbReference type="ARBA" id="ARBA00022737"/>
    </source>
</evidence>
<dbReference type="Gene3D" id="1.20.5.4130">
    <property type="match status" value="1"/>
</dbReference>
<comment type="caution">
    <text evidence="7">The sequence shown here is derived from an EMBL/GenBank/DDBJ whole genome shotgun (WGS) entry which is preliminary data.</text>
</comment>
<feature type="domain" description="Disease resistance N-terminal" evidence="6">
    <location>
        <begin position="10"/>
        <end position="50"/>
    </location>
</feature>
<accession>A0A6G1BP06</accession>
<evidence type="ECO:0000313" key="8">
    <source>
        <dbReference type="Proteomes" id="UP000479710"/>
    </source>
</evidence>
<comment type="similarity">
    <text evidence="1">Belongs to the disease resistance NB-LRR family.</text>
</comment>
<keyword evidence="3" id="KW-0677">Repeat</keyword>
<dbReference type="Pfam" id="PF18052">
    <property type="entry name" value="Rx_N"/>
    <property type="match status" value="1"/>
</dbReference>
<gene>
    <name evidence="7" type="ORF">E2562_028666</name>
</gene>
<evidence type="ECO:0000256" key="2">
    <source>
        <dbReference type="ARBA" id="ARBA00022614"/>
    </source>
</evidence>
<evidence type="ECO:0000256" key="4">
    <source>
        <dbReference type="ARBA" id="ARBA00022741"/>
    </source>
</evidence>
<sequence length="85" mass="9957">MCDLAERLEWQSRTKTAVELLPHVKDVLYDAEDLLDEFNYYELQVKVEGRVILADVVRSKRFTRFDSGFARPNRVRALDPLSVKD</sequence>
<keyword evidence="5" id="KW-0611">Plant defense</keyword>
<proteinExistence type="inferred from homology"/>
<dbReference type="AlphaFoldDB" id="A0A6G1BP06"/>
<keyword evidence="4" id="KW-0547">Nucleotide-binding</keyword>
<dbReference type="GO" id="GO:0000166">
    <property type="term" value="F:nucleotide binding"/>
    <property type="evidence" value="ECO:0007669"/>
    <property type="project" value="UniProtKB-KW"/>
</dbReference>
<keyword evidence="8" id="KW-1185">Reference proteome</keyword>
<protein>
    <recommendedName>
        <fullName evidence="6">Disease resistance N-terminal domain-containing protein</fullName>
    </recommendedName>
</protein>
<evidence type="ECO:0000256" key="5">
    <source>
        <dbReference type="ARBA" id="ARBA00022821"/>
    </source>
</evidence>